<keyword evidence="8" id="KW-1185">Reference proteome</keyword>
<dbReference type="PROSITE" id="PS50931">
    <property type="entry name" value="HTH_LYSR"/>
    <property type="match status" value="1"/>
</dbReference>
<dbReference type="Gene3D" id="3.40.190.290">
    <property type="match status" value="1"/>
</dbReference>
<evidence type="ECO:0000256" key="1">
    <source>
        <dbReference type="ARBA" id="ARBA00009437"/>
    </source>
</evidence>
<dbReference type="CDD" id="cd08422">
    <property type="entry name" value="PBP2_CrgA_like"/>
    <property type="match status" value="1"/>
</dbReference>
<feature type="region of interest" description="Disordered" evidence="5">
    <location>
        <begin position="300"/>
        <end position="325"/>
    </location>
</feature>
<evidence type="ECO:0000313" key="8">
    <source>
        <dbReference type="Proteomes" id="UP001221838"/>
    </source>
</evidence>
<dbReference type="Pfam" id="PF03466">
    <property type="entry name" value="LysR_substrate"/>
    <property type="match status" value="1"/>
</dbReference>
<feature type="compositionally biased region" description="Basic and acidic residues" evidence="5">
    <location>
        <begin position="301"/>
        <end position="312"/>
    </location>
</feature>
<dbReference type="PANTHER" id="PTHR30537:SF5">
    <property type="entry name" value="HTH-TYPE TRANSCRIPTIONAL ACTIVATOR TTDR-RELATED"/>
    <property type="match status" value="1"/>
</dbReference>
<protein>
    <submittedName>
        <fullName evidence="7">LysR substrate-binding domain-containing protein</fullName>
    </submittedName>
</protein>
<dbReference type="SUPFAM" id="SSF46785">
    <property type="entry name" value="Winged helix' DNA-binding domain"/>
    <property type="match status" value="1"/>
</dbReference>
<evidence type="ECO:0000256" key="4">
    <source>
        <dbReference type="ARBA" id="ARBA00023163"/>
    </source>
</evidence>
<comment type="caution">
    <text evidence="7">The sequence shown here is derived from an EMBL/GenBank/DDBJ whole genome shotgun (WGS) entry which is preliminary data.</text>
</comment>
<evidence type="ECO:0000259" key="6">
    <source>
        <dbReference type="PROSITE" id="PS50931"/>
    </source>
</evidence>
<feature type="domain" description="HTH lysR-type" evidence="6">
    <location>
        <begin position="1"/>
        <end position="59"/>
    </location>
</feature>
<dbReference type="PANTHER" id="PTHR30537">
    <property type="entry name" value="HTH-TYPE TRANSCRIPTIONAL REGULATOR"/>
    <property type="match status" value="1"/>
</dbReference>
<evidence type="ECO:0000256" key="5">
    <source>
        <dbReference type="SAM" id="MobiDB-lite"/>
    </source>
</evidence>
<dbReference type="RefSeq" id="WP_272134412.1">
    <property type="nucleotide sequence ID" value="NZ_JAQNDM010000001.1"/>
</dbReference>
<dbReference type="InterPro" id="IPR036390">
    <property type="entry name" value="WH_DNA-bd_sf"/>
</dbReference>
<dbReference type="SUPFAM" id="SSF53850">
    <property type="entry name" value="Periplasmic binding protein-like II"/>
    <property type="match status" value="1"/>
</dbReference>
<keyword evidence="2" id="KW-0805">Transcription regulation</keyword>
<reference evidence="7 8" key="1">
    <citation type="submission" date="2022-11" db="EMBL/GenBank/DDBJ databases">
        <title>Minimal conservation of predation-associated metabolite biosynthetic gene clusters underscores biosynthetic potential of Myxococcota including descriptions for ten novel species: Archangium lansinium sp. nov., Myxococcus landrumus sp. nov., Nannocystis bai.</title>
        <authorList>
            <person name="Ahearne A."/>
            <person name="Stevens C."/>
            <person name="Dowd S."/>
        </authorList>
    </citation>
    <scope>NUCLEOTIDE SEQUENCE [LARGE SCALE GENOMIC DNA]</scope>
    <source>
        <strain evidence="7 8">NCWAL01</strain>
    </source>
</reference>
<dbReference type="InterPro" id="IPR036388">
    <property type="entry name" value="WH-like_DNA-bd_sf"/>
</dbReference>
<dbReference type="Proteomes" id="UP001221838">
    <property type="component" value="Unassembled WGS sequence"/>
</dbReference>
<gene>
    <name evidence="7" type="ORF">POL68_01665</name>
</gene>
<proteinExistence type="inferred from homology"/>
<dbReference type="InterPro" id="IPR000847">
    <property type="entry name" value="LysR_HTH_N"/>
</dbReference>
<name>A0ABT5D243_9BACT</name>
<dbReference type="InterPro" id="IPR058163">
    <property type="entry name" value="LysR-type_TF_proteobact-type"/>
</dbReference>
<organism evidence="7 8">
    <name type="scientific">Stigmatella ashevillensis</name>
    <dbReference type="NCBI Taxonomy" id="2995309"/>
    <lineage>
        <taxon>Bacteria</taxon>
        <taxon>Pseudomonadati</taxon>
        <taxon>Myxococcota</taxon>
        <taxon>Myxococcia</taxon>
        <taxon>Myxococcales</taxon>
        <taxon>Cystobacterineae</taxon>
        <taxon>Archangiaceae</taxon>
        <taxon>Stigmatella</taxon>
    </lineage>
</organism>
<keyword evidence="4" id="KW-0804">Transcription</keyword>
<evidence type="ECO:0000313" key="7">
    <source>
        <dbReference type="EMBL" id="MDC0707165.1"/>
    </source>
</evidence>
<comment type="similarity">
    <text evidence="1">Belongs to the LysR transcriptional regulatory family.</text>
</comment>
<evidence type="ECO:0000256" key="3">
    <source>
        <dbReference type="ARBA" id="ARBA00023125"/>
    </source>
</evidence>
<dbReference type="Pfam" id="PF00126">
    <property type="entry name" value="HTH_1"/>
    <property type="match status" value="1"/>
</dbReference>
<evidence type="ECO:0000256" key="2">
    <source>
        <dbReference type="ARBA" id="ARBA00023015"/>
    </source>
</evidence>
<accession>A0ABT5D243</accession>
<dbReference type="InterPro" id="IPR005119">
    <property type="entry name" value="LysR_subst-bd"/>
</dbReference>
<keyword evidence="3" id="KW-0238">DNA-binding</keyword>
<dbReference type="EMBL" id="JAQNDM010000001">
    <property type="protein sequence ID" value="MDC0707165.1"/>
    <property type="molecule type" value="Genomic_DNA"/>
</dbReference>
<sequence length="325" mass="35378">MDRLLSMAVFVAAIEEGSIASAARRFGISAVMAGRYLSALEEALPARLVQRTTRRLSLTDAGHAYFTTCKRVLEELEEAGSDAAEAHATPRGTLRIAAPVNFGAMYLGPLVAQYLDDFPGVSVAIHLQDRFVDLVEDGLDLAIRIGQLPDSGLVARRLASCRLIACAAPAYLERAGTPESPQELGVHARIGYIGEVSTPPWTFTASDGRSTRLSRPCRFNANNTSMMLEVTLAGFGVAYAPSFVFAQHLQRGELVQVLPSFNSPELPLHAVTPTAKHVPQKARLFIDRLAVAFGGTPPWERWQDQTRMPDRGRRSRRKPGGSNIL</sequence>
<dbReference type="Gene3D" id="1.10.10.10">
    <property type="entry name" value="Winged helix-like DNA-binding domain superfamily/Winged helix DNA-binding domain"/>
    <property type="match status" value="1"/>
</dbReference>